<dbReference type="InterPro" id="IPR027417">
    <property type="entry name" value="P-loop_NTPase"/>
</dbReference>
<dbReference type="FunFam" id="3.40.50.300:FF:000016">
    <property type="entry name" value="Oligopeptide ABC transporter ATP-binding component"/>
    <property type="match status" value="1"/>
</dbReference>
<evidence type="ECO:0000256" key="5">
    <source>
        <dbReference type="ARBA" id="ARBA00022519"/>
    </source>
</evidence>
<dbReference type="InterPro" id="IPR017871">
    <property type="entry name" value="ABC_transporter-like_CS"/>
</dbReference>
<evidence type="ECO:0000259" key="11">
    <source>
        <dbReference type="PROSITE" id="PS50893"/>
    </source>
</evidence>
<comment type="similarity">
    <text evidence="2">Belongs to the ABC transporter superfamily.</text>
</comment>
<keyword evidence="5" id="KW-0997">Cell inner membrane</keyword>
<dbReference type="EMBL" id="CP108169">
    <property type="protein sequence ID" value="WTQ76631.1"/>
    <property type="molecule type" value="Genomic_DNA"/>
</dbReference>
<evidence type="ECO:0000256" key="7">
    <source>
        <dbReference type="ARBA" id="ARBA00022840"/>
    </source>
</evidence>
<keyword evidence="8" id="KW-1278">Translocase</keyword>
<dbReference type="GO" id="GO:0016887">
    <property type="term" value="F:ATP hydrolysis activity"/>
    <property type="evidence" value="ECO:0007669"/>
    <property type="project" value="InterPro"/>
</dbReference>
<dbReference type="Pfam" id="PF00005">
    <property type="entry name" value="ABC_tran"/>
    <property type="match status" value="1"/>
</dbReference>
<dbReference type="PANTHER" id="PTHR43297:SF14">
    <property type="entry name" value="ATPASE AAA-TYPE CORE DOMAIN-CONTAINING PROTEIN"/>
    <property type="match status" value="1"/>
</dbReference>
<keyword evidence="9" id="KW-0472">Membrane</keyword>
<dbReference type="PROSITE" id="PS00211">
    <property type="entry name" value="ABC_TRANSPORTER_1"/>
    <property type="match status" value="1"/>
</dbReference>
<dbReference type="SMART" id="SM00382">
    <property type="entry name" value="AAA"/>
    <property type="match status" value="1"/>
</dbReference>
<evidence type="ECO:0000256" key="9">
    <source>
        <dbReference type="ARBA" id="ARBA00023136"/>
    </source>
</evidence>
<comment type="subcellular location">
    <subcellularLocation>
        <location evidence="1">Cell membrane</location>
        <topology evidence="1">Peripheral membrane protein</topology>
    </subcellularLocation>
</comment>
<sequence>MDSEPLRSAHPLSESRPVESRPGEPLLSVRNLRTHIRSPRGVVRAVDGVSFDIGAGESLGVVGESGSGKSVMARSIMGMATRLTGVSGQVVFKGRDLLTLTRKDSRTVWGKEVAMVFQDPGRSLNPVVRVERQLTEGMRQHLGVSRSEARGRALELLKEVGISDPERRLRNYPHEMSGGMRQRVMIAVALACEPDLLIADEPTTALDVTIQRQILDLLRRVQRTRGMTMMLISHDLAVVAGQTDRVGVMYAGRMAELGATAEVFGAPRHRYTEALMKATPTLDHQRHARFTLIGGALPDPTQPPPGCRFAPRCHAVSEECSVDGVFGLGRADEAHQAWCLHPVGSPNVASTGGESVVR</sequence>
<gene>
    <name evidence="12" type="ORF">OG222_27530</name>
</gene>
<dbReference type="PROSITE" id="PS50893">
    <property type="entry name" value="ABC_TRANSPORTER_2"/>
    <property type="match status" value="1"/>
</dbReference>
<protein>
    <submittedName>
        <fullName evidence="12">ABC transporter ATP-binding protein</fullName>
    </submittedName>
</protein>
<feature type="domain" description="ABC transporter" evidence="11">
    <location>
        <begin position="27"/>
        <end position="276"/>
    </location>
</feature>
<dbReference type="AlphaFoldDB" id="A0AAU1LZK4"/>
<dbReference type="InterPro" id="IPR050388">
    <property type="entry name" value="ABC_Ni/Peptide_Import"/>
</dbReference>
<name>A0AAU1LZK4_9ACTN</name>
<dbReference type="InterPro" id="IPR003439">
    <property type="entry name" value="ABC_transporter-like_ATP-bd"/>
</dbReference>
<dbReference type="Gene3D" id="3.40.50.300">
    <property type="entry name" value="P-loop containing nucleotide triphosphate hydrolases"/>
    <property type="match status" value="1"/>
</dbReference>
<dbReference type="SUPFAM" id="SSF52540">
    <property type="entry name" value="P-loop containing nucleoside triphosphate hydrolases"/>
    <property type="match status" value="1"/>
</dbReference>
<dbReference type="InterPro" id="IPR003593">
    <property type="entry name" value="AAA+_ATPase"/>
</dbReference>
<dbReference type="PANTHER" id="PTHR43297">
    <property type="entry name" value="OLIGOPEPTIDE TRANSPORT ATP-BINDING PROTEIN APPD"/>
    <property type="match status" value="1"/>
</dbReference>
<evidence type="ECO:0000256" key="1">
    <source>
        <dbReference type="ARBA" id="ARBA00004202"/>
    </source>
</evidence>
<evidence type="ECO:0000313" key="12">
    <source>
        <dbReference type="EMBL" id="WTQ76631.1"/>
    </source>
</evidence>
<evidence type="ECO:0000256" key="8">
    <source>
        <dbReference type="ARBA" id="ARBA00022967"/>
    </source>
</evidence>
<dbReference type="CDD" id="cd03257">
    <property type="entry name" value="ABC_NikE_OppD_transporters"/>
    <property type="match status" value="1"/>
</dbReference>
<dbReference type="Pfam" id="PF08352">
    <property type="entry name" value="oligo_HPY"/>
    <property type="match status" value="1"/>
</dbReference>
<dbReference type="InterPro" id="IPR013563">
    <property type="entry name" value="Oligopep_ABC_C"/>
</dbReference>
<keyword evidence="4" id="KW-1003">Cell membrane</keyword>
<feature type="region of interest" description="Disordered" evidence="10">
    <location>
        <begin position="1"/>
        <end position="24"/>
    </location>
</feature>
<evidence type="ECO:0000256" key="10">
    <source>
        <dbReference type="SAM" id="MobiDB-lite"/>
    </source>
</evidence>
<dbReference type="NCBIfam" id="TIGR01727">
    <property type="entry name" value="oligo_HPY"/>
    <property type="match status" value="1"/>
</dbReference>
<evidence type="ECO:0000256" key="2">
    <source>
        <dbReference type="ARBA" id="ARBA00005417"/>
    </source>
</evidence>
<keyword evidence="3" id="KW-0813">Transport</keyword>
<dbReference type="GO" id="GO:0005886">
    <property type="term" value="C:plasma membrane"/>
    <property type="evidence" value="ECO:0007669"/>
    <property type="project" value="UniProtKB-SubCell"/>
</dbReference>
<evidence type="ECO:0000256" key="4">
    <source>
        <dbReference type="ARBA" id="ARBA00022475"/>
    </source>
</evidence>
<evidence type="ECO:0000256" key="6">
    <source>
        <dbReference type="ARBA" id="ARBA00022741"/>
    </source>
</evidence>
<keyword evidence="7 12" id="KW-0067">ATP-binding</keyword>
<evidence type="ECO:0000256" key="3">
    <source>
        <dbReference type="ARBA" id="ARBA00022448"/>
    </source>
</evidence>
<dbReference type="GO" id="GO:0015833">
    <property type="term" value="P:peptide transport"/>
    <property type="evidence" value="ECO:0007669"/>
    <property type="project" value="InterPro"/>
</dbReference>
<keyword evidence="6" id="KW-0547">Nucleotide-binding</keyword>
<reference evidence="12" key="1">
    <citation type="submission" date="2022-10" db="EMBL/GenBank/DDBJ databases">
        <title>The complete genomes of actinobacterial strains from the NBC collection.</title>
        <authorList>
            <person name="Joergensen T.S."/>
            <person name="Alvarez Arevalo M."/>
            <person name="Sterndorff E.B."/>
            <person name="Faurdal D."/>
            <person name="Vuksanovic O."/>
            <person name="Mourched A.-S."/>
            <person name="Charusanti P."/>
            <person name="Shaw S."/>
            <person name="Blin K."/>
            <person name="Weber T."/>
        </authorList>
    </citation>
    <scope>NUCLEOTIDE SEQUENCE</scope>
    <source>
        <strain evidence="12">NBC_00148</strain>
    </source>
</reference>
<proteinExistence type="inferred from homology"/>
<organism evidence="12">
    <name type="scientific">Streptomyces sp. NBC_00148</name>
    <dbReference type="NCBI Taxonomy" id="2903626"/>
    <lineage>
        <taxon>Bacteria</taxon>
        <taxon>Bacillati</taxon>
        <taxon>Actinomycetota</taxon>
        <taxon>Actinomycetes</taxon>
        <taxon>Kitasatosporales</taxon>
        <taxon>Streptomycetaceae</taxon>
        <taxon>Streptomyces</taxon>
    </lineage>
</organism>
<accession>A0AAU1LZK4</accession>
<dbReference type="GO" id="GO:0005524">
    <property type="term" value="F:ATP binding"/>
    <property type="evidence" value="ECO:0007669"/>
    <property type="project" value="UniProtKB-KW"/>
</dbReference>